<keyword evidence="2" id="KW-1185">Reference proteome</keyword>
<reference evidence="1 2" key="1">
    <citation type="journal article" date="2022" name="DNA Res.">
        <title>Chromosomal-level genome assembly of the orchid tree Bauhinia variegata (Leguminosae; Cercidoideae) supports the allotetraploid origin hypothesis of Bauhinia.</title>
        <authorList>
            <person name="Zhong Y."/>
            <person name="Chen Y."/>
            <person name="Zheng D."/>
            <person name="Pang J."/>
            <person name="Liu Y."/>
            <person name="Luo S."/>
            <person name="Meng S."/>
            <person name="Qian L."/>
            <person name="Wei D."/>
            <person name="Dai S."/>
            <person name="Zhou R."/>
        </authorList>
    </citation>
    <scope>NUCLEOTIDE SEQUENCE [LARGE SCALE GENOMIC DNA]</scope>
    <source>
        <strain evidence="1">BV-YZ2020</strain>
    </source>
</reference>
<dbReference type="Proteomes" id="UP000828941">
    <property type="component" value="Chromosome 12"/>
</dbReference>
<proteinExistence type="predicted"/>
<name>A0ACB9LER5_BAUVA</name>
<gene>
    <name evidence="1" type="ORF">L6164_030802</name>
</gene>
<organism evidence="1 2">
    <name type="scientific">Bauhinia variegata</name>
    <name type="common">Purple orchid tree</name>
    <name type="synonym">Phanera variegata</name>
    <dbReference type="NCBI Taxonomy" id="167791"/>
    <lineage>
        <taxon>Eukaryota</taxon>
        <taxon>Viridiplantae</taxon>
        <taxon>Streptophyta</taxon>
        <taxon>Embryophyta</taxon>
        <taxon>Tracheophyta</taxon>
        <taxon>Spermatophyta</taxon>
        <taxon>Magnoliopsida</taxon>
        <taxon>eudicotyledons</taxon>
        <taxon>Gunneridae</taxon>
        <taxon>Pentapetalae</taxon>
        <taxon>rosids</taxon>
        <taxon>fabids</taxon>
        <taxon>Fabales</taxon>
        <taxon>Fabaceae</taxon>
        <taxon>Cercidoideae</taxon>
        <taxon>Cercideae</taxon>
        <taxon>Bauhiniinae</taxon>
        <taxon>Bauhinia</taxon>
    </lineage>
</organism>
<protein>
    <submittedName>
        <fullName evidence="1">Uncharacterized protein</fullName>
    </submittedName>
</protein>
<evidence type="ECO:0000313" key="1">
    <source>
        <dbReference type="EMBL" id="KAI4307634.1"/>
    </source>
</evidence>
<dbReference type="EMBL" id="CM039437">
    <property type="protein sequence ID" value="KAI4307634.1"/>
    <property type="molecule type" value="Genomic_DNA"/>
</dbReference>
<evidence type="ECO:0000313" key="2">
    <source>
        <dbReference type="Proteomes" id="UP000828941"/>
    </source>
</evidence>
<comment type="caution">
    <text evidence="1">The sequence shown here is derived from an EMBL/GenBank/DDBJ whole genome shotgun (WGS) entry which is preliminary data.</text>
</comment>
<sequence>MEHSNLTAPQYDLNQASSSNQPPVPTTFLPSAGTLAQVQPSPATPSSIRVTEQLMYKNRLQEYAQRSSIPLPVYQTINEGSQHAPRFRSTVVVDGISITTENTFSQRKAAEQDAARLAMESITNKIRNEGCPLIYQDTMLCKSILNEYAVKLSLERPQYKTVQRDGLIPVFVSSLAFNGINYTGDAARSKKEAEQLAARAVILSILGDPGSGTALTEIIRSKSKLYASINKLRDSQNAQTSLVPNVTNTLTSNTLDCIKKEVAAPVAASYNQTLAAVSESSSGILPPGQEIQMSKQESTSINTQFPNASVETVLRQPSDEGSSSKKRRKNKKKANKKPRFDEPLPIPALPLNQLPPCSVGQ</sequence>
<accession>A0ACB9LER5</accession>